<evidence type="ECO:0000256" key="9">
    <source>
        <dbReference type="HAMAP-Rule" id="MF_00148"/>
    </source>
</evidence>
<evidence type="ECO:0000256" key="1">
    <source>
        <dbReference type="ARBA" id="ARBA00001400"/>
    </source>
</evidence>
<keyword evidence="7 9" id="KW-0378">Hydrolase</keyword>
<keyword evidence="14" id="KW-1185">Reference proteome</keyword>
<organism evidence="13 14">
    <name type="scientific">Salirhabdus euzebyi</name>
    <dbReference type="NCBI Taxonomy" id="394506"/>
    <lineage>
        <taxon>Bacteria</taxon>
        <taxon>Bacillati</taxon>
        <taxon>Bacillota</taxon>
        <taxon>Bacilli</taxon>
        <taxon>Bacillales</taxon>
        <taxon>Bacillaceae</taxon>
        <taxon>Salirhabdus</taxon>
    </lineage>
</organism>
<dbReference type="SMART" id="SM00987">
    <property type="entry name" value="UreE_C"/>
    <property type="match status" value="1"/>
</dbReference>
<proteinExistence type="inferred from homology"/>
<evidence type="ECO:0000256" key="10">
    <source>
        <dbReference type="PROSITE-ProRule" id="PRU10072"/>
    </source>
</evidence>
<dbReference type="PANTHER" id="PTHR11264:SF0">
    <property type="entry name" value="URACIL-DNA GLYCOSYLASE"/>
    <property type="match status" value="1"/>
</dbReference>
<dbReference type="RefSeq" id="WP_174495037.1">
    <property type="nucleotide sequence ID" value="NZ_CADDWK010000002.1"/>
</dbReference>
<name>A0A841Q321_9BACI</name>
<accession>A0A841Q321</accession>
<reference evidence="13 14" key="1">
    <citation type="submission" date="2020-08" db="EMBL/GenBank/DDBJ databases">
        <title>Genomic Encyclopedia of Type Strains, Phase IV (KMG-IV): sequencing the most valuable type-strain genomes for metagenomic binning, comparative biology and taxonomic classification.</title>
        <authorList>
            <person name="Goeker M."/>
        </authorList>
    </citation>
    <scope>NUCLEOTIDE SEQUENCE [LARGE SCALE GENOMIC DNA]</scope>
    <source>
        <strain evidence="13 14">DSM 19612</strain>
    </source>
</reference>
<dbReference type="NCBIfam" id="NF003589">
    <property type="entry name" value="PRK05254.1-2"/>
    <property type="match status" value="1"/>
</dbReference>
<comment type="catalytic activity">
    <reaction evidence="1 9 11">
        <text>Hydrolyzes single-stranded DNA or mismatched double-stranded DNA and polynucleotides, releasing free uracil.</text>
        <dbReference type="EC" id="3.2.2.27"/>
    </reaction>
</comment>
<dbReference type="HAMAP" id="MF_00148">
    <property type="entry name" value="UDG"/>
    <property type="match status" value="1"/>
</dbReference>
<keyword evidence="9" id="KW-0963">Cytoplasm</keyword>
<dbReference type="InterPro" id="IPR036895">
    <property type="entry name" value="Uracil-DNA_glycosylase-like_sf"/>
</dbReference>
<feature type="domain" description="Uracil-DNA glycosylase-like" evidence="12">
    <location>
        <begin position="50"/>
        <end position="210"/>
    </location>
</feature>
<dbReference type="Pfam" id="PF03167">
    <property type="entry name" value="UDG"/>
    <property type="match status" value="1"/>
</dbReference>
<dbReference type="Proteomes" id="UP000581688">
    <property type="component" value="Unassembled WGS sequence"/>
</dbReference>
<gene>
    <name evidence="9" type="primary">ung</name>
    <name evidence="13" type="ORF">HNQ94_000733</name>
</gene>
<dbReference type="AlphaFoldDB" id="A0A841Q321"/>
<dbReference type="Gene3D" id="3.40.470.10">
    <property type="entry name" value="Uracil-DNA glycosylase-like domain"/>
    <property type="match status" value="1"/>
</dbReference>
<keyword evidence="6 9" id="KW-0227">DNA damage</keyword>
<dbReference type="PROSITE" id="PS00130">
    <property type="entry name" value="U_DNA_GLYCOSYLASE"/>
    <property type="match status" value="1"/>
</dbReference>
<dbReference type="EMBL" id="JACHGH010000002">
    <property type="protein sequence ID" value="MBB6452288.1"/>
    <property type="molecule type" value="Genomic_DNA"/>
</dbReference>
<evidence type="ECO:0000259" key="12">
    <source>
        <dbReference type="SMART" id="SM00986"/>
    </source>
</evidence>
<dbReference type="NCBIfam" id="NF003588">
    <property type="entry name" value="PRK05254.1-1"/>
    <property type="match status" value="1"/>
</dbReference>
<comment type="function">
    <text evidence="2 9 11">Excises uracil residues from the DNA which can arise as a result of misincorporation of dUMP residues by DNA polymerase or due to deamination of cytosine.</text>
</comment>
<evidence type="ECO:0000256" key="5">
    <source>
        <dbReference type="ARBA" id="ARBA00018429"/>
    </source>
</evidence>
<sequence length="222" mass="25861">MFKKLPADWAPYIQEELTKPYFLNLEQFLMEEYTHYRVHPKKEDIFNVFDYTPFQKVKVVILGQDPYHGPNQAHGLSFSVQPNVSVPPSLRNIFKELESDLGYKAPQHGHLLKWADQGVLLLNTVLTVRENEANSHRNQGWEMFTDKILEVINDKKEHVVFVLWGNHAIQKAKKISREKHYVLKGPHPSPLSSYRGFFGSKPFSKVNSYLKSVGKEEINWQL</sequence>
<keyword evidence="8 9" id="KW-0234">DNA repair</keyword>
<dbReference type="InterPro" id="IPR018085">
    <property type="entry name" value="Ura-DNA_Glyclase_AS"/>
</dbReference>
<dbReference type="SUPFAM" id="SSF52141">
    <property type="entry name" value="Uracil-DNA glycosylase-like"/>
    <property type="match status" value="1"/>
</dbReference>
<protein>
    <recommendedName>
        <fullName evidence="5 9">Uracil-DNA glycosylase</fullName>
        <shortName evidence="9">UDG</shortName>
        <ecNumber evidence="4 9">3.2.2.27</ecNumber>
    </recommendedName>
</protein>
<dbReference type="InterPro" id="IPR002043">
    <property type="entry name" value="UDG_fam1"/>
</dbReference>
<dbReference type="NCBIfam" id="TIGR00628">
    <property type="entry name" value="ung"/>
    <property type="match status" value="1"/>
</dbReference>
<feature type="active site" description="Proton acceptor" evidence="9 10">
    <location>
        <position position="65"/>
    </location>
</feature>
<dbReference type="CDD" id="cd10027">
    <property type="entry name" value="UDG-F1-like"/>
    <property type="match status" value="1"/>
</dbReference>
<dbReference type="InterPro" id="IPR005122">
    <property type="entry name" value="Uracil-DNA_glycosylase-like"/>
</dbReference>
<evidence type="ECO:0000256" key="7">
    <source>
        <dbReference type="ARBA" id="ARBA00022801"/>
    </source>
</evidence>
<evidence type="ECO:0000313" key="13">
    <source>
        <dbReference type="EMBL" id="MBB6452288.1"/>
    </source>
</evidence>
<comment type="subcellular location">
    <subcellularLocation>
        <location evidence="9">Cytoplasm</location>
    </subcellularLocation>
</comment>
<evidence type="ECO:0000313" key="14">
    <source>
        <dbReference type="Proteomes" id="UP000581688"/>
    </source>
</evidence>
<comment type="similarity">
    <text evidence="3 9 11">Belongs to the uracil-DNA glycosylase (UDG) superfamily. UNG family.</text>
</comment>
<dbReference type="NCBIfam" id="NF003591">
    <property type="entry name" value="PRK05254.1-4"/>
    <property type="match status" value="1"/>
</dbReference>
<evidence type="ECO:0000256" key="8">
    <source>
        <dbReference type="ARBA" id="ARBA00023204"/>
    </source>
</evidence>
<keyword evidence="13" id="KW-0326">Glycosidase</keyword>
<evidence type="ECO:0000256" key="3">
    <source>
        <dbReference type="ARBA" id="ARBA00008184"/>
    </source>
</evidence>
<evidence type="ECO:0000256" key="11">
    <source>
        <dbReference type="RuleBase" id="RU003780"/>
    </source>
</evidence>
<dbReference type="PANTHER" id="PTHR11264">
    <property type="entry name" value="URACIL-DNA GLYCOSYLASE"/>
    <property type="match status" value="1"/>
</dbReference>
<dbReference type="GO" id="GO:0097510">
    <property type="term" value="P:base-excision repair, AP site formation via deaminated base removal"/>
    <property type="evidence" value="ECO:0007669"/>
    <property type="project" value="TreeGrafter"/>
</dbReference>
<comment type="caution">
    <text evidence="13">The sequence shown here is derived from an EMBL/GenBank/DDBJ whole genome shotgun (WGS) entry which is preliminary data.</text>
</comment>
<dbReference type="GO" id="GO:0005737">
    <property type="term" value="C:cytoplasm"/>
    <property type="evidence" value="ECO:0007669"/>
    <property type="project" value="UniProtKB-SubCell"/>
</dbReference>
<dbReference type="SMART" id="SM00986">
    <property type="entry name" value="UDG"/>
    <property type="match status" value="1"/>
</dbReference>
<dbReference type="GO" id="GO:0004844">
    <property type="term" value="F:uracil DNA N-glycosylase activity"/>
    <property type="evidence" value="ECO:0007669"/>
    <property type="project" value="UniProtKB-UniRule"/>
</dbReference>
<evidence type="ECO:0000256" key="6">
    <source>
        <dbReference type="ARBA" id="ARBA00022763"/>
    </source>
</evidence>
<dbReference type="FunFam" id="3.40.470.10:FF:000001">
    <property type="entry name" value="Uracil-DNA glycosylase"/>
    <property type="match status" value="1"/>
</dbReference>
<evidence type="ECO:0000256" key="2">
    <source>
        <dbReference type="ARBA" id="ARBA00002631"/>
    </source>
</evidence>
<dbReference type="EC" id="3.2.2.27" evidence="4 9"/>
<evidence type="ECO:0000256" key="4">
    <source>
        <dbReference type="ARBA" id="ARBA00012030"/>
    </source>
</evidence>
<dbReference type="NCBIfam" id="NF003592">
    <property type="entry name" value="PRK05254.1-5"/>
    <property type="match status" value="1"/>
</dbReference>